<gene>
    <name evidence="3 4" type="primary">LOC104945504</name>
</gene>
<evidence type="ECO:0000313" key="2">
    <source>
        <dbReference type="Proteomes" id="UP000504611"/>
    </source>
</evidence>
<dbReference type="AlphaFoldDB" id="A0A6I9N5X5"/>
<feature type="compositionally biased region" description="Low complexity" evidence="1">
    <location>
        <begin position="83"/>
        <end position="93"/>
    </location>
</feature>
<sequence>MSAWVTKEVMRWGCLCSRRSLWQRSNLMGKKSPKYTTFPSQQLAHIWGTKHHQTCLESNRVSSVRFYSKETIHSEVLEEKEPLSSPLVKSSLPDENQSDETAPNETQLTSSLMDRLKSCMSPSDVLELTSENAPTVKQISSCLCHIWFITKKMSIDNHRYELQLMFDHPGFDVLLQQAMKNVGRMGNGNVAYSLLSMVNLGVPQGSRVIQTFLRHCQENLNGFDERSLSILASCLRNMEQSNNTDALKDGVRMVVEARLPNIKNVMALQNTMRMLGKDTPIDLKRKFEAKALSMSKDFSLLDSQHIITAMATMKFFSKPLLDICSKITQENIDGIPFNALFETMQSFRQLQYRDLEVLTNMSEHAASMIDIWTKKQVLQQNPRKISIIQRS</sequence>
<dbReference type="OrthoDB" id="9369505at2759"/>
<dbReference type="RefSeq" id="XP_010769491.1">
    <property type="nucleotide sequence ID" value="XM_010771189.1"/>
</dbReference>
<evidence type="ECO:0000313" key="3">
    <source>
        <dbReference type="RefSeq" id="XP_010769490.1"/>
    </source>
</evidence>
<dbReference type="KEGG" id="ncc:104945504"/>
<feature type="compositionally biased region" description="Polar residues" evidence="1">
    <location>
        <begin position="99"/>
        <end position="108"/>
    </location>
</feature>
<name>A0A6I9N5X5_9TELE</name>
<dbReference type="PANTHER" id="PTHR21228:SF1">
    <property type="entry name" value="FAST KINASE DOMAIN-CONTAINING PROTEIN 2, MITOCHONDRIAL"/>
    <property type="match status" value="1"/>
</dbReference>
<reference evidence="3 4" key="1">
    <citation type="submission" date="2025-04" db="UniProtKB">
        <authorList>
            <consortium name="RefSeq"/>
        </authorList>
    </citation>
    <scope>IDENTIFICATION</scope>
    <source>
        <tissue evidence="3 4">Muscle</tissue>
    </source>
</reference>
<dbReference type="RefSeq" id="XP_010769490.1">
    <property type="nucleotide sequence ID" value="XM_010771188.1"/>
</dbReference>
<protein>
    <submittedName>
        <fullName evidence="3 4">FAST kinase domain-containing protein 2-like</fullName>
    </submittedName>
</protein>
<dbReference type="PANTHER" id="PTHR21228">
    <property type="entry name" value="FAST LEU-RICH DOMAIN-CONTAINING"/>
    <property type="match status" value="1"/>
</dbReference>
<dbReference type="GO" id="GO:0044528">
    <property type="term" value="P:regulation of mitochondrial mRNA stability"/>
    <property type="evidence" value="ECO:0007669"/>
    <property type="project" value="TreeGrafter"/>
</dbReference>
<dbReference type="GO" id="GO:0003723">
    <property type="term" value="F:RNA binding"/>
    <property type="evidence" value="ECO:0007669"/>
    <property type="project" value="TreeGrafter"/>
</dbReference>
<dbReference type="Proteomes" id="UP000504611">
    <property type="component" value="Unplaced"/>
</dbReference>
<dbReference type="GO" id="GO:0000963">
    <property type="term" value="P:mitochondrial RNA processing"/>
    <property type="evidence" value="ECO:0007669"/>
    <property type="project" value="TreeGrafter"/>
</dbReference>
<accession>A0A6I9N5X5</accession>
<feature type="region of interest" description="Disordered" evidence="1">
    <location>
        <begin position="77"/>
        <end position="108"/>
    </location>
</feature>
<dbReference type="GeneID" id="104945504"/>
<dbReference type="GO" id="GO:0035770">
    <property type="term" value="C:ribonucleoprotein granule"/>
    <property type="evidence" value="ECO:0007669"/>
    <property type="project" value="TreeGrafter"/>
</dbReference>
<keyword evidence="2" id="KW-1185">Reference proteome</keyword>
<dbReference type="GO" id="GO:0005759">
    <property type="term" value="C:mitochondrial matrix"/>
    <property type="evidence" value="ECO:0007669"/>
    <property type="project" value="TreeGrafter"/>
</dbReference>
<evidence type="ECO:0000313" key="4">
    <source>
        <dbReference type="RefSeq" id="XP_010769491.1"/>
    </source>
</evidence>
<dbReference type="InterPro" id="IPR050870">
    <property type="entry name" value="FAST_kinase"/>
</dbReference>
<evidence type="ECO:0000256" key="1">
    <source>
        <dbReference type="SAM" id="MobiDB-lite"/>
    </source>
</evidence>
<organism evidence="2 3">
    <name type="scientific">Notothenia coriiceps</name>
    <name type="common">black rockcod</name>
    <dbReference type="NCBI Taxonomy" id="8208"/>
    <lineage>
        <taxon>Eukaryota</taxon>
        <taxon>Metazoa</taxon>
        <taxon>Chordata</taxon>
        <taxon>Craniata</taxon>
        <taxon>Vertebrata</taxon>
        <taxon>Euteleostomi</taxon>
        <taxon>Actinopterygii</taxon>
        <taxon>Neopterygii</taxon>
        <taxon>Teleostei</taxon>
        <taxon>Neoteleostei</taxon>
        <taxon>Acanthomorphata</taxon>
        <taxon>Eupercaria</taxon>
        <taxon>Perciformes</taxon>
        <taxon>Notothenioidei</taxon>
        <taxon>Nototheniidae</taxon>
        <taxon>Notothenia</taxon>
    </lineage>
</organism>
<proteinExistence type="predicted"/>